<dbReference type="GO" id="GO:0003677">
    <property type="term" value="F:DNA binding"/>
    <property type="evidence" value="ECO:0007669"/>
    <property type="project" value="UniProtKB-KW"/>
</dbReference>
<dbReference type="SMART" id="SM00421">
    <property type="entry name" value="HTH_LUXR"/>
    <property type="match status" value="1"/>
</dbReference>
<evidence type="ECO:0008006" key="5">
    <source>
        <dbReference type="Google" id="ProtNLM"/>
    </source>
</evidence>
<evidence type="ECO:0000259" key="3">
    <source>
        <dbReference type="PROSITE" id="PS50110"/>
    </source>
</evidence>
<feature type="domain" description="HTH luxR-type" evidence="2">
    <location>
        <begin position="145"/>
        <end position="210"/>
    </location>
</feature>
<dbReference type="CDD" id="cd06170">
    <property type="entry name" value="LuxR_C_like"/>
    <property type="match status" value="1"/>
</dbReference>
<dbReference type="InterPro" id="IPR001789">
    <property type="entry name" value="Sig_transdc_resp-reg_receiver"/>
</dbReference>
<dbReference type="SUPFAM" id="SSF46894">
    <property type="entry name" value="C-terminal effector domain of the bipartite response regulators"/>
    <property type="match status" value="1"/>
</dbReference>
<evidence type="ECO:0000256" key="1">
    <source>
        <dbReference type="ARBA" id="ARBA00023125"/>
    </source>
</evidence>
<dbReference type="PROSITE" id="PS50110">
    <property type="entry name" value="RESPONSE_REGULATORY"/>
    <property type="match status" value="1"/>
</dbReference>
<dbReference type="GO" id="GO:0000160">
    <property type="term" value="P:phosphorelay signal transduction system"/>
    <property type="evidence" value="ECO:0007669"/>
    <property type="project" value="InterPro"/>
</dbReference>
<evidence type="ECO:0000313" key="4">
    <source>
        <dbReference type="EMBL" id="SUS07351.1"/>
    </source>
</evidence>
<dbReference type="InterPro" id="IPR011006">
    <property type="entry name" value="CheY-like_superfamily"/>
</dbReference>
<feature type="domain" description="Response regulatory" evidence="3">
    <location>
        <begin position="3"/>
        <end position="120"/>
    </location>
</feature>
<dbReference type="PANTHER" id="PTHR43214">
    <property type="entry name" value="TWO-COMPONENT RESPONSE REGULATOR"/>
    <property type="match status" value="1"/>
</dbReference>
<dbReference type="AlphaFoldDB" id="A0A380TI19"/>
<dbReference type="SUPFAM" id="SSF52172">
    <property type="entry name" value="CheY-like"/>
    <property type="match status" value="1"/>
</dbReference>
<dbReference type="InterPro" id="IPR000792">
    <property type="entry name" value="Tscrpt_reg_LuxR_C"/>
</dbReference>
<accession>A0A380TI19</accession>
<dbReference type="PRINTS" id="PR00038">
    <property type="entry name" value="HTHLUXR"/>
</dbReference>
<dbReference type="Pfam" id="PF00196">
    <property type="entry name" value="GerE"/>
    <property type="match status" value="1"/>
</dbReference>
<gene>
    <name evidence="4" type="ORF">DF3PB_4190006</name>
</gene>
<dbReference type="PROSITE" id="PS50043">
    <property type="entry name" value="HTH_LUXR_2"/>
    <property type="match status" value="1"/>
</dbReference>
<proteinExistence type="predicted"/>
<evidence type="ECO:0000259" key="2">
    <source>
        <dbReference type="PROSITE" id="PS50043"/>
    </source>
</evidence>
<dbReference type="PROSITE" id="PS00622">
    <property type="entry name" value="HTH_LUXR_1"/>
    <property type="match status" value="1"/>
</dbReference>
<dbReference type="EMBL" id="UIDG01000356">
    <property type="protein sequence ID" value="SUS07351.1"/>
    <property type="molecule type" value="Genomic_DNA"/>
</dbReference>
<keyword evidence="1" id="KW-0238">DNA-binding</keyword>
<dbReference type="InterPro" id="IPR039420">
    <property type="entry name" value="WalR-like"/>
</dbReference>
<protein>
    <recommendedName>
        <fullName evidence="5">Response regulator transcription factor</fullName>
    </recommendedName>
</protein>
<reference evidence="4" key="1">
    <citation type="submission" date="2018-07" db="EMBL/GenBank/DDBJ databases">
        <authorList>
            <person name="Quirk P.G."/>
            <person name="Krulwich T.A."/>
        </authorList>
    </citation>
    <scope>NUCLEOTIDE SEQUENCE</scope>
</reference>
<sequence>MVNVLVYSPVRLFGEGLAACLTACNGAVDARVVGTVSSPEDLEPVIEANRPLLLLFDVTRGEALVDAHRIIGQWPDVPVVAIALPEEPGEVVHCAEAGFAGYVPTHGSMTDLAAVIRASIAGELICSPLIAAELVRELRRRPRPSNGAAEPLTTRERQILALVARGQCNKEIARELDLSVATVKNHVHNIFAKLCVGSRREAIVRLRADPAILNLA</sequence>
<name>A0A380TI19_9ZZZZ</name>
<dbReference type="Gene3D" id="3.40.50.2300">
    <property type="match status" value="1"/>
</dbReference>
<dbReference type="GO" id="GO:0006355">
    <property type="term" value="P:regulation of DNA-templated transcription"/>
    <property type="evidence" value="ECO:0007669"/>
    <property type="project" value="InterPro"/>
</dbReference>
<organism evidence="4">
    <name type="scientific">metagenome</name>
    <dbReference type="NCBI Taxonomy" id="256318"/>
    <lineage>
        <taxon>unclassified sequences</taxon>
        <taxon>metagenomes</taxon>
    </lineage>
</organism>
<dbReference type="InterPro" id="IPR016032">
    <property type="entry name" value="Sig_transdc_resp-reg_C-effctor"/>
</dbReference>